<dbReference type="AlphaFoldDB" id="A0AAV8RUL1"/>
<dbReference type="EMBL" id="JAQQAF010000001">
    <property type="protein sequence ID" value="KAJ8511112.1"/>
    <property type="molecule type" value="Genomic_DNA"/>
</dbReference>
<reference evidence="2 3" key="1">
    <citation type="submission" date="2022-12" db="EMBL/GenBank/DDBJ databases">
        <title>Chromosome-scale assembly of the Ensete ventricosum genome.</title>
        <authorList>
            <person name="Dussert Y."/>
            <person name="Stocks J."/>
            <person name="Wendawek A."/>
            <person name="Woldeyes F."/>
            <person name="Nichols R.A."/>
            <person name="Borrell J.S."/>
        </authorList>
    </citation>
    <scope>NUCLEOTIDE SEQUENCE [LARGE SCALE GENOMIC DNA]</scope>
    <source>
        <strain evidence="3">cv. Maze</strain>
        <tissue evidence="2">Seeds</tissue>
    </source>
</reference>
<name>A0AAV8RUL1_ENSVE</name>
<proteinExistence type="predicted"/>
<dbReference type="Proteomes" id="UP001222027">
    <property type="component" value="Unassembled WGS sequence"/>
</dbReference>
<gene>
    <name evidence="2" type="ORF">OPV22_001546</name>
</gene>
<keyword evidence="3" id="KW-1185">Reference proteome</keyword>
<organism evidence="2 3">
    <name type="scientific">Ensete ventricosum</name>
    <name type="common">Abyssinian banana</name>
    <name type="synonym">Musa ensete</name>
    <dbReference type="NCBI Taxonomy" id="4639"/>
    <lineage>
        <taxon>Eukaryota</taxon>
        <taxon>Viridiplantae</taxon>
        <taxon>Streptophyta</taxon>
        <taxon>Embryophyta</taxon>
        <taxon>Tracheophyta</taxon>
        <taxon>Spermatophyta</taxon>
        <taxon>Magnoliopsida</taxon>
        <taxon>Liliopsida</taxon>
        <taxon>Zingiberales</taxon>
        <taxon>Musaceae</taxon>
        <taxon>Ensete</taxon>
    </lineage>
</organism>
<accession>A0AAV8RUL1</accession>
<comment type="caution">
    <text evidence="2">The sequence shown here is derived from an EMBL/GenBank/DDBJ whole genome shotgun (WGS) entry which is preliminary data.</text>
</comment>
<evidence type="ECO:0000313" key="2">
    <source>
        <dbReference type="EMBL" id="KAJ8511112.1"/>
    </source>
</evidence>
<protein>
    <submittedName>
        <fullName evidence="2">Uncharacterized protein</fullName>
    </submittedName>
</protein>
<feature type="region of interest" description="Disordered" evidence="1">
    <location>
        <begin position="1"/>
        <end position="20"/>
    </location>
</feature>
<feature type="compositionally biased region" description="Polar residues" evidence="1">
    <location>
        <begin position="1"/>
        <end position="16"/>
    </location>
</feature>
<evidence type="ECO:0000256" key="1">
    <source>
        <dbReference type="SAM" id="MobiDB-lite"/>
    </source>
</evidence>
<sequence length="70" mass="7909">MDESLSVTSPPNTFNTRSREGGADHVVIGGYFQEARRISRVSWLAFSYIAPLVSYRHVEPPPLRVLRLAH</sequence>
<evidence type="ECO:0000313" key="3">
    <source>
        <dbReference type="Proteomes" id="UP001222027"/>
    </source>
</evidence>